<feature type="domain" description="HAMP" evidence="2">
    <location>
        <begin position="170"/>
        <end position="221"/>
    </location>
</feature>
<name>A0ABS8DT81_9GAMM</name>
<dbReference type="SMART" id="SM00304">
    <property type="entry name" value="HAMP"/>
    <property type="match status" value="1"/>
</dbReference>
<dbReference type="Gene3D" id="3.20.20.450">
    <property type="entry name" value="EAL domain"/>
    <property type="match status" value="1"/>
</dbReference>
<dbReference type="Pfam" id="PF00672">
    <property type="entry name" value="HAMP"/>
    <property type="match status" value="1"/>
</dbReference>
<reference evidence="4 5" key="1">
    <citation type="journal article" date="2021" name="Sci. Rep.">
        <title>Genome analysis of a halophilic bacterium Halomonas malpeensis YU-PRIM-29(T) reveals its exopolysaccharide and pigment producing capabilities.</title>
        <authorList>
            <person name="Athmika"/>
            <person name="Ghate S.D."/>
            <person name="Arun A.B."/>
            <person name="Rao S.S."/>
            <person name="Kumar S.T.A."/>
            <person name="Kandiyil M.K."/>
            <person name="Saptami K."/>
            <person name="Rekha P.D."/>
        </authorList>
    </citation>
    <scope>NUCLEOTIDE SEQUENCE [LARGE SCALE GENOMIC DNA]</scope>
    <source>
        <strain evidence="5">prim 29</strain>
    </source>
</reference>
<keyword evidence="5" id="KW-1185">Reference proteome</keyword>
<dbReference type="InterPro" id="IPR032244">
    <property type="entry name" value="LapD_MoxY_N"/>
</dbReference>
<dbReference type="Pfam" id="PF00990">
    <property type="entry name" value="GGDEF"/>
    <property type="match status" value="1"/>
</dbReference>
<evidence type="ECO:0000259" key="2">
    <source>
        <dbReference type="PROSITE" id="PS50885"/>
    </source>
</evidence>
<dbReference type="Proteomes" id="UP001319882">
    <property type="component" value="Unassembled WGS sequence"/>
</dbReference>
<dbReference type="InterPro" id="IPR043128">
    <property type="entry name" value="Rev_trsase/Diguanyl_cyclase"/>
</dbReference>
<dbReference type="PANTHER" id="PTHR33121:SF79">
    <property type="entry name" value="CYCLIC DI-GMP PHOSPHODIESTERASE PDED-RELATED"/>
    <property type="match status" value="1"/>
</dbReference>
<dbReference type="Pfam" id="PF00563">
    <property type="entry name" value="EAL"/>
    <property type="match status" value="1"/>
</dbReference>
<evidence type="ECO:0000259" key="1">
    <source>
        <dbReference type="PROSITE" id="PS50883"/>
    </source>
</evidence>
<dbReference type="InterPro" id="IPR050706">
    <property type="entry name" value="Cyclic-di-GMP_PDE-like"/>
</dbReference>
<feature type="domain" description="GGDEF" evidence="3">
    <location>
        <begin position="263"/>
        <end position="390"/>
    </location>
</feature>
<dbReference type="Gene3D" id="6.20.270.20">
    <property type="entry name" value="LapD/MoxY periplasmic domain"/>
    <property type="match status" value="1"/>
</dbReference>
<protein>
    <submittedName>
        <fullName evidence="4">EAL domain-containing protein</fullName>
    </submittedName>
</protein>
<dbReference type="InterPro" id="IPR035919">
    <property type="entry name" value="EAL_sf"/>
</dbReference>
<dbReference type="InterPro" id="IPR029787">
    <property type="entry name" value="Nucleotide_cyclase"/>
</dbReference>
<comment type="caution">
    <text evidence="4">The sequence shown here is derived from an EMBL/GenBank/DDBJ whole genome shotgun (WGS) entry which is preliminary data.</text>
</comment>
<sequence length="631" mass="69432">MSLIKQLWLAIIALLLLSFIGSLAISITTSRFYIEQEIRIKNEDNANALALSMSQLDKDIVTQELLIAAQFDTGYYREIVLRDTGGEVLVERLASDYRGDVPEWFRGLVDFDIPPGTATVQDGWQQFGTLTLQSHYSFAYASLWRSVIELAGWFLLAALASLAVAAVLVSSIKRPLARVVAQARDISRRRFTTIQEPSTRELRDVTQAMNALSDSVRQMLTQESQKLDELRRDLQHDRLTGALDRNAFMARLSALLEGDDARATGALAMVRVQALAALNDRLGHDAVDTLLVELVNRLDSLDGDAQTALVGRLNGSDFILALPRQTDLDALHAHLRQTLADIALKDVRLPAALTAYSPQDERSALMATLDTALAEAEAAHATANVVIRERERPALFTTHAAWRSALELAILQGPDLGRYPVLNAYQRVIHFESPARLELDTQWQSAGVFIPWLARFGLEPALDMAVIKRALEQLRAEPEVRLGVNLSLAAIMDAQFTNELRALLEKSPALAARLCFDLPASQDPRAIASLRAFCSALRHLECAFGLEHVGAEFTRLADLQDIGLAYLKVDASLVRGIHASLEQQTLLRGMTTLCHSLGILVIAEGVVDQQELTQLYRIGVDGATGPGVRLS</sequence>
<evidence type="ECO:0000313" key="4">
    <source>
        <dbReference type="EMBL" id="MCB8889469.1"/>
    </source>
</evidence>
<dbReference type="RefSeq" id="WP_227390146.1">
    <property type="nucleotide sequence ID" value="NZ_JBHSCJ010000002.1"/>
</dbReference>
<dbReference type="InterPro" id="IPR001633">
    <property type="entry name" value="EAL_dom"/>
</dbReference>
<dbReference type="SMART" id="SM00052">
    <property type="entry name" value="EAL"/>
    <property type="match status" value="1"/>
</dbReference>
<dbReference type="Gene3D" id="3.30.70.270">
    <property type="match status" value="1"/>
</dbReference>
<dbReference type="CDD" id="cd01948">
    <property type="entry name" value="EAL"/>
    <property type="match status" value="1"/>
</dbReference>
<dbReference type="PROSITE" id="PS50887">
    <property type="entry name" value="GGDEF"/>
    <property type="match status" value="1"/>
</dbReference>
<dbReference type="EMBL" id="WHVL01000004">
    <property type="protein sequence ID" value="MCB8889469.1"/>
    <property type="molecule type" value="Genomic_DNA"/>
</dbReference>
<gene>
    <name evidence="4" type="ORF">GEV37_10125</name>
</gene>
<organism evidence="4 5">
    <name type="scientific">Vreelandella malpeensis</name>
    <dbReference type="NCBI Taxonomy" id="1172368"/>
    <lineage>
        <taxon>Bacteria</taxon>
        <taxon>Pseudomonadati</taxon>
        <taxon>Pseudomonadota</taxon>
        <taxon>Gammaproteobacteria</taxon>
        <taxon>Oceanospirillales</taxon>
        <taxon>Halomonadaceae</taxon>
        <taxon>Vreelandella</taxon>
    </lineage>
</organism>
<dbReference type="PROSITE" id="PS50883">
    <property type="entry name" value="EAL"/>
    <property type="match status" value="1"/>
</dbReference>
<dbReference type="Gene3D" id="3.30.110.200">
    <property type="match status" value="1"/>
</dbReference>
<dbReference type="SMART" id="SM00267">
    <property type="entry name" value="GGDEF"/>
    <property type="match status" value="1"/>
</dbReference>
<dbReference type="InterPro" id="IPR042461">
    <property type="entry name" value="LapD_MoxY_peri_C"/>
</dbReference>
<dbReference type="Pfam" id="PF16448">
    <property type="entry name" value="LapD_MoxY_N"/>
    <property type="match status" value="1"/>
</dbReference>
<dbReference type="SUPFAM" id="SSF55073">
    <property type="entry name" value="Nucleotide cyclase"/>
    <property type="match status" value="1"/>
</dbReference>
<accession>A0ABS8DT81</accession>
<evidence type="ECO:0000259" key="3">
    <source>
        <dbReference type="PROSITE" id="PS50887"/>
    </source>
</evidence>
<evidence type="ECO:0000313" key="5">
    <source>
        <dbReference type="Proteomes" id="UP001319882"/>
    </source>
</evidence>
<dbReference type="SUPFAM" id="SSF141868">
    <property type="entry name" value="EAL domain-like"/>
    <property type="match status" value="1"/>
</dbReference>
<dbReference type="InterPro" id="IPR000160">
    <property type="entry name" value="GGDEF_dom"/>
</dbReference>
<proteinExistence type="predicted"/>
<feature type="domain" description="EAL" evidence="1">
    <location>
        <begin position="395"/>
        <end position="631"/>
    </location>
</feature>
<dbReference type="InterPro" id="IPR003660">
    <property type="entry name" value="HAMP_dom"/>
</dbReference>
<dbReference type="PROSITE" id="PS50885">
    <property type="entry name" value="HAMP"/>
    <property type="match status" value="1"/>
</dbReference>
<dbReference type="PANTHER" id="PTHR33121">
    <property type="entry name" value="CYCLIC DI-GMP PHOSPHODIESTERASE PDEF"/>
    <property type="match status" value="1"/>
</dbReference>